<gene>
    <name evidence="1" type="ORF">KY290_032092</name>
</gene>
<accession>A0ABQ7UB55</accession>
<keyword evidence="2" id="KW-1185">Reference proteome</keyword>
<organism evidence="1 2">
    <name type="scientific">Solanum tuberosum</name>
    <name type="common">Potato</name>
    <dbReference type="NCBI Taxonomy" id="4113"/>
    <lineage>
        <taxon>Eukaryota</taxon>
        <taxon>Viridiplantae</taxon>
        <taxon>Streptophyta</taxon>
        <taxon>Embryophyta</taxon>
        <taxon>Tracheophyta</taxon>
        <taxon>Spermatophyta</taxon>
        <taxon>Magnoliopsida</taxon>
        <taxon>eudicotyledons</taxon>
        <taxon>Gunneridae</taxon>
        <taxon>Pentapetalae</taxon>
        <taxon>asterids</taxon>
        <taxon>lamiids</taxon>
        <taxon>Solanales</taxon>
        <taxon>Solanaceae</taxon>
        <taxon>Solanoideae</taxon>
        <taxon>Solaneae</taxon>
        <taxon>Solanum</taxon>
    </lineage>
</organism>
<evidence type="ECO:0000313" key="2">
    <source>
        <dbReference type="Proteomes" id="UP000826656"/>
    </source>
</evidence>
<dbReference type="EMBL" id="JAIVGD010000023">
    <property type="protein sequence ID" value="KAH0744099.1"/>
    <property type="molecule type" value="Genomic_DNA"/>
</dbReference>
<reference evidence="1 2" key="1">
    <citation type="journal article" date="2021" name="bioRxiv">
        <title>Chromosome-scale and haplotype-resolved genome assembly of a tetraploid potato cultivar.</title>
        <authorList>
            <person name="Sun H."/>
            <person name="Jiao W.-B."/>
            <person name="Krause K."/>
            <person name="Campoy J.A."/>
            <person name="Goel M."/>
            <person name="Folz-Donahue K."/>
            <person name="Kukat C."/>
            <person name="Huettel B."/>
            <person name="Schneeberger K."/>
        </authorList>
    </citation>
    <scope>NUCLEOTIDE SEQUENCE [LARGE SCALE GENOMIC DNA]</scope>
    <source>
        <strain evidence="1">SolTubOtavaFocal</strain>
        <tissue evidence="1">Leaves</tissue>
    </source>
</reference>
<evidence type="ECO:0000313" key="1">
    <source>
        <dbReference type="EMBL" id="KAH0744099.1"/>
    </source>
</evidence>
<sequence length="114" mass="13013">METVEHLFFDCSITKAIWTRLLIWLGYSRSIGDRKNELQWLNTQAKGTSGKGALISCGFVTLVALLWRERNKIRFEQGQLQVDKLGREIAYHFHVRAQGRPSWKAALTLIAGVP</sequence>
<name>A0ABQ7UB55_SOLTU</name>
<evidence type="ECO:0008006" key="3">
    <source>
        <dbReference type="Google" id="ProtNLM"/>
    </source>
</evidence>
<protein>
    <recommendedName>
        <fullName evidence="3">Reverse transcriptase zinc-binding domain-containing protein</fullName>
    </recommendedName>
</protein>
<proteinExistence type="predicted"/>
<comment type="caution">
    <text evidence="1">The sequence shown here is derived from an EMBL/GenBank/DDBJ whole genome shotgun (WGS) entry which is preliminary data.</text>
</comment>
<dbReference type="Proteomes" id="UP000826656">
    <property type="component" value="Unassembled WGS sequence"/>
</dbReference>